<feature type="non-terminal residue" evidence="3">
    <location>
        <position position="1"/>
    </location>
</feature>
<feature type="compositionally biased region" description="Basic residues" evidence="2">
    <location>
        <begin position="1"/>
        <end position="14"/>
    </location>
</feature>
<accession>A0A0H2R6X4</accession>
<dbReference type="SUPFAM" id="SSF56349">
    <property type="entry name" value="DNA breaking-rejoining enzymes"/>
    <property type="match status" value="1"/>
</dbReference>
<dbReference type="Gene3D" id="1.10.443.10">
    <property type="entry name" value="Intergrase catalytic core"/>
    <property type="match status" value="1"/>
</dbReference>
<dbReference type="GO" id="GO:0006310">
    <property type="term" value="P:DNA recombination"/>
    <property type="evidence" value="ECO:0007669"/>
    <property type="project" value="UniProtKB-KW"/>
</dbReference>
<dbReference type="GO" id="GO:0003677">
    <property type="term" value="F:DNA binding"/>
    <property type="evidence" value="ECO:0007669"/>
    <property type="project" value="InterPro"/>
</dbReference>
<dbReference type="AlphaFoldDB" id="A0A0H2R6X4"/>
<keyword evidence="4" id="KW-1185">Reference proteome</keyword>
<evidence type="ECO:0000313" key="4">
    <source>
        <dbReference type="Proteomes" id="UP000053477"/>
    </source>
</evidence>
<feature type="non-terminal residue" evidence="3">
    <location>
        <position position="484"/>
    </location>
</feature>
<dbReference type="GO" id="GO:0015074">
    <property type="term" value="P:DNA integration"/>
    <property type="evidence" value="ECO:0007669"/>
    <property type="project" value="InterPro"/>
</dbReference>
<dbReference type="Proteomes" id="UP000053477">
    <property type="component" value="Unassembled WGS sequence"/>
</dbReference>
<dbReference type="EMBL" id="KQ086338">
    <property type="protein sequence ID" value="KLO05243.1"/>
    <property type="molecule type" value="Genomic_DNA"/>
</dbReference>
<evidence type="ECO:0000256" key="1">
    <source>
        <dbReference type="ARBA" id="ARBA00023172"/>
    </source>
</evidence>
<gene>
    <name evidence="3" type="ORF">SCHPADRAFT_811754</name>
</gene>
<sequence length="484" mass="55181">SVSTTKAKRRRNAVRSKAPAASLETLQQQKQTVVNKHLKADGTRRAYDAHVSRGRDFLEQQCRNEFKHVNVNAIGPIGTDDEHAPWNDPEFIHAFHKPNKFSAEALVLYITQKSYIEGCSQSTTDGVYSAFKDYWKYLEGAKYRGKWGFDEAKGEWVGNPAESPEVQDLRAALKHKDRSDGRIRNHATAMTYENMERIMAWSEKECPNEMSNHEPSTAEERAEVTKHLRLRAFASTGFTLFARNNELCNLRRCDVTFGCNGPPPYHQDHIKVTLTQRKGWQHRCLRFCSGGQTYHIYDQPTKPAINSYVHLTRYVQYIERYHNGTEMKPTDYIFPTLGRSGVFQPGSPISTDAVQEMLDWAVEGAGLSERYTTHCFRRGGAQYRFMYAPVGERWTLARIRWWGGWAPGEGVHTLIKYLLDELERMEDNHQDALCPTAPEPQRSLVSEHTELQPATKAEVRASHDSLNLKITDGLSAVNSNVAIT</sequence>
<feature type="region of interest" description="Disordered" evidence="2">
    <location>
        <begin position="1"/>
        <end position="29"/>
    </location>
</feature>
<dbReference type="OrthoDB" id="164951at2759"/>
<evidence type="ECO:0008006" key="5">
    <source>
        <dbReference type="Google" id="ProtNLM"/>
    </source>
</evidence>
<proteinExistence type="predicted"/>
<dbReference type="InterPro" id="IPR013762">
    <property type="entry name" value="Integrase-like_cat_sf"/>
</dbReference>
<reference evidence="3 4" key="1">
    <citation type="submission" date="2015-04" db="EMBL/GenBank/DDBJ databases">
        <title>Complete genome sequence of Schizopora paradoxa KUC8140, a cosmopolitan wood degrader in East Asia.</title>
        <authorList>
            <consortium name="DOE Joint Genome Institute"/>
            <person name="Min B."/>
            <person name="Park H."/>
            <person name="Jang Y."/>
            <person name="Kim J.-J."/>
            <person name="Kim K.H."/>
            <person name="Pangilinan J."/>
            <person name="Lipzen A."/>
            <person name="Riley R."/>
            <person name="Grigoriev I.V."/>
            <person name="Spatafora J.W."/>
            <person name="Choi I.-G."/>
        </authorList>
    </citation>
    <scope>NUCLEOTIDE SEQUENCE [LARGE SCALE GENOMIC DNA]</scope>
    <source>
        <strain evidence="3 4">KUC8140</strain>
    </source>
</reference>
<keyword evidence="1" id="KW-0233">DNA recombination</keyword>
<evidence type="ECO:0000313" key="3">
    <source>
        <dbReference type="EMBL" id="KLO05243.1"/>
    </source>
</evidence>
<protein>
    <recommendedName>
        <fullName evidence="5">Tyr recombinase domain-containing protein</fullName>
    </recommendedName>
</protein>
<dbReference type="InParanoid" id="A0A0H2R6X4"/>
<organism evidence="3 4">
    <name type="scientific">Schizopora paradoxa</name>
    <dbReference type="NCBI Taxonomy" id="27342"/>
    <lineage>
        <taxon>Eukaryota</taxon>
        <taxon>Fungi</taxon>
        <taxon>Dikarya</taxon>
        <taxon>Basidiomycota</taxon>
        <taxon>Agaricomycotina</taxon>
        <taxon>Agaricomycetes</taxon>
        <taxon>Hymenochaetales</taxon>
        <taxon>Schizoporaceae</taxon>
        <taxon>Schizopora</taxon>
    </lineage>
</organism>
<dbReference type="STRING" id="27342.A0A0H2R6X4"/>
<dbReference type="InterPro" id="IPR011010">
    <property type="entry name" value="DNA_brk_join_enz"/>
</dbReference>
<name>A0A0H2R6X4_9AGAM</name>
<evidence type="ECO:0000256" key="2">
    <source>
        <dbReference type="SAM" id="MobiDB-lite"/>
    </source>
</evidence>